<reference evidence="5 6" key="1">
    <citation type="journal article" date="2016" name="Front. Microbiol.">
        <title>Genomic Resource of Rice Seed Associated Bacteria.</title>
        <authorList>
            <person name="Midha S."/>
            <person name="Bansal K."/>
            <person name="Sharma S."/>
            <person name="Kumar N."/>
            <person name="Patil P.P."/>
            <person name="Chaudhry V."/>
            <person name="Patil P.B."/>
        </authorList>
    </citation>
    <scope>NUCLEOTIDE SEQUENCE [LARGE SCALE GENOMIC DNA]</scope>
    <source>
        <strain evidence="5 6">RSA3</strain>
    </source>
</reference>
<evidence type="ECO:0000256" key="3">
    <source>
        <dbReference type="ARBA" id="ARBA00022840"/>
    </source>
</evidence>
<dbReference type="Pfam" id="PF00005">
    <property type="entry name" value="ABC_tran"/>
    <property type="match status" value="1"/>
</dbReference>
<dbReference type="SUPFAM" id="SSF52540">
    <property type="entry name" value="P-loop containing nucleoside triphosphate hydrolases"/>
    <property type="match status" value="1"/>
</dbReference>
<dbReference type="Gene3D" id="3.40.50.300">
    <property type="entry name" value="P-loop containing nucleotide triphosphate hydrolases"/>
    <property type="match status" value="1"/>
</dbReference>
<dbReference type="RefSeq" id="WP_241493757.1">
    <property type="nucleotide sequence ID" value="NZ_LDRV01000136.1"/>
</dbReference>
<keyword evidence="2" id="KW-0547">Nucleotide-binding</keyword>
<comment type="caution">
    <text evidence="5">The sequence shown here is derived from an EMBL/GenBank/DDBJ whole genome shotgun (WGS) entry which is preliminary data.</text>
</comment>
<evidence type="ECO:0000313" key="6">
    <source>
        <dbReference type="Proteomes" id="UP000072189"/>
    </source>
</evidence>
<evidence type="ECO:0000259" key="4">
    <source>
        <dbReference type="PROSITE" id="PS50893"/>
    </source>
</evidence>
<keyword evidence="1" id="KW-0813">Transport</keyword>
<dbReference type="CDD" id="cd03293">
    <property type="entry name" value="ABC_NrtD_SsuB_transporters"/>
    <property type="match status" value="1"/>
</dbReference>
<dbReference type="EMBL" id="LDRV01000136">
    <property type="protein sequence ID" value="KTS05836.1"/>
    <property type="molecule type" value="Genomic_DNA"/>
</dbReference>
<sequence>MTASGMTASGVHIRGLTRHFATRRETVVAVDGVDLDTPRGSFLSLLGPSGCGKSTVLRMLAGLDTPTSGEATVNDLAPAALRRTHAYGIAFQDHALLPWRTVERNIAFPFEIAGLPVDKEWVTELLHLVRLEQFAKARAWQLSGGMRQRVAIARALALRPGVLFLDEPFGALDDVTRQRLNVELQRLWSEQQATTVMVTHGVQEAVFLSDKVAVMSPRPGRIKEVIDIDLPRPRTLEMTTSPEFHSYVDRASALLFH</sequence>
<dbReference type="PANTHER" id="PTHR42788">
    <property type="entry name" value="TAURINE IMPORT ATP-BINDING PROTEIN-RELATED"/>
    <property type="match status" value="1"/>
</dbReference>
<dbReference type="PANTHER" id="PTHR42788:SF20">
    <property type="entry name" value="ABC TRANSPORTER ATP-BINDING PROTEIN"/>
    <property type="match status" value="1"/>
</dbReference>
<dbReference type="PATRIC" id="fig|2033.7.peg.692"/>
<dbReference type="InterPro" id="IPR017871">
    <property type="entry name" value="ABC_transporter-like_CS"/>
</dbReference>
<dbReference type="PROSITE" id="PS00211">
    <property type="entry name" value="ABC_TRANSPORTER_1"/>
    <property type="match status" value="1"/>
</dbReference>
<protein>
    <submittedName>
        <fullName evidence="5">Nitrate ABC transporter ATPase</fullName>
    </submittedName>
</protein>
<evidence type="ECO:0000313" key="5">
    <source>
        <dbReference type="EMBL" id="KTS05836.1"/>
    </source>
</evidence>
<evidence type="ECO:0000256" key="2">
    <source>
        <dbReference type="ARBA" id="ARBA00022741"/>
    </source>
</evidence>
<dbReference type="InterPro" id="IPR003593">
    <property type="entry name" value="AAA+_ATPase"/>
</dbReference>
<accession>A0A147F2Q5</accession>
<feature type="domain" description="ABC transporter" evidence="4">
    <location>
        <begin position="11"/>
        <end position="242"/>
    </location>
</feature>
<evidence type="ECO:0000256" key="1">
    <source>
        <dbReference type="ARBA" id="ARBA00022448"/>
    </source>
</evidence>
<dbReference type="AlphaFoldDB" id="A0A147F2Q5"/>
<dbReference type="PROSITE" id="PS50893">
    <property type="entry name" value="ABC_TRANSPORTER_2"/>
    <property type="match status" value="1"/>
</dbReference>
<dbReference type="InterPro" id="IPR050166">
    <property type="entry name" value="ABC_transporter_ATP-bind"/>
</dbReference>
<name>A0A147F2Q5_MICTE</name>
<dbReference type="InterPro" id="IPR003439">
    <property type="entry name" value="ABC_transporter-like_ATP-bd"/>
</dbReference>
<gene>
    <name evidence="5" type="ORF">RSA3_17210</name>
</gene>
<proteinExistence type="predicted"/>
<dbReference type="Proteomes" id="UP000072189">
    <property type="component" value="Unassembled WGS sequence"/>
</dbReference>
<organism evidence="5 6">
    <name type="scientific">Microbacterium testaceum</name>
    <name type="common">Aureobacterium testaceum</name>
    <name type="synonym">Brevibacterium testaceum</name>
    <dbReference type="NCBI Taxonomy" id="2033"/>
    <lineage>
        <taxon>Bacteria</taxon>
        <taxon>Bacillati</taxon>
        <taxon>Actinomycetota</taxon>
        <taxon>Actinomycetes</taxon>
        <taxon>Micrococcales</taxon>
        <taxon>Microbacteriaceae</taxon>
        <taxon>Microbacterium</taxon>
    </lineage>
</organism>
<dbReference type="SMART" id="SM00382">
    <property type="entry name" value="AAA"/>
    <property type="match status" value="1"/>
</dbReference>
<keyword evidence="3" id="KW-0067">ATP-binding</keyword>
<dbReference type="GO" id="GO:0005524">
    <property type="term" value="F:ATP binding"/>
    <property type="evidence" value="ECO:0007669"/>
    <property type="project" value="UniProtKB-KW"/>
</dbReference>
<dbReference type="GO" id="GO:0016887">
    <property type="term" value="F:ATP hydrolysis activity"/>
    <property type="evidence" value="ECO:0007669"/>
    <property type="project" value="InterPro"/>
</dbReference>
<dbReference type="InterPro" id="IPR027417">
    <property type="entry name" value="P-loop_NTPase"/>
</dbReference>